<dbReference type="Proteomes" id="UP000663861">
    <property type="component" value="Unassembled WGS sequence"/>
</dbReference>
<evidence type="ECO:0000256" key="5">
    <source>
        <dbReference type="ARBA" id="ARBA00022827"/>
    </source>
</evidence>
<dbReference type="Gene3D" id="3.40.462.20">
    <property type="match status" value="1"/>
</dbReference>
<keyword evidence="8" id="KW-0804">Transcription</keyword>
<evidence type="ECO:0000259" key="11">
    <source>
        <dbReference type="PROSITE" id="PS51387"/>
    </source>
</evidence>
<dbReference type="GO" id="GO:0005634">
    <property type="term" value="C:nucleus"/>
    <property type="evidence" value="ECO:0007669"/>
    <property type="project" value="UniProtKB-SubCell"/>
</dbReference>
<dbReference type="InterPro" id="IPR016169">
    <property type="entry name" value="FAD-bd_PCMH_sub2"/>
</dbReference>
<proteinExistence type="inferred from homology"/>
<reference evidence="12" key="1">
    <citation type="submission" date="2021-01" db="EMBL/GenBank/DDBJ databases">
        <authorList>
            <person name="Kaushik A."/>
        </authorList>
    </citation>
    <scope>NUCLEOTIDE SEQUENCE</scope>
    <source>
        <strain evidence="12">AG4-RS23</strain>
    </source>
</reference>
<accession>A0A8H3DE23</accession>
<evidence type="ECO:0000256" key="7">
    <source>
        <dbReference type="ARBA" id="ARBA00023015"/>
    </source>
</evidence>
<dbReference type="Pfam" id="PF08031">
    <property type="entry name" value="BBE"/>
    <property type="match status" value="1"/>
</dbReference>
<evidence type="ECO:0000256" key="8">
    <source>
        <dbReference type="ARBA" id="ARBA00023163"/>
    </source>
</evidence>
<dbReference type="InterPro" id="IPR006094">
    <property type="entry name" value="Oxid_FAD_bind_N"/>
</dbReference>
<dbReference type="Pfam" id="PF01565">
    <property type="entry name" value="FAD_binding_4"/>
    <property type="match status" value="1"/>
</dbReference>
<keyword evidence="5" id="KW-0274">FAD</keyword>
<keyword evidence="9" id="KW-0539">Nucleus</keyword>
<dbReference type="SUPFAM" id="SSF56176">
    <property type="entry name" value="FAD-binding/transporter-associated domain-like"/>
    <property type="match status" value="1"/>
</dbReference>
<dbReference type="Pfam" id="PF07524">
    <property type="entry name" value="Bromo_TP"/>
    <property type="match status" value="1"/>
</dbReference>
<dbReference type="Gene3D" id="3.30.465.10">
    <property type="match status" value="1"/>
</dbReference>
<keyword evidence="7" id="KW-0805">Transcription regulation</keyword>
<dbReference type="InterPro" id="IPR036318">
    <property type="entry name" value="FAD-bd_PCMH-like_sf"/>
</dbReference>
<organism evidence="12 13">
    <name type="scientific">Rhizoctonia solani</name>
    <dbReference type="NCBI Taxonomy" id="456999"/>
    <lineage>
        <taxon>Eukaryota</taxon>
        <taxon>Fungi</taxon>
        <taxon>Dikarya</taxon>
        <taxon>Basidiomycota</taxon>
        <taxon>Agaricomycotina</taxon>
        <taxon>Agaricomycetes</taxon>
        <taxon>Cantharellales</taxon>
        <taxon>Ceratobasidiaceae</taxon>
        <taxon>Rhizoctonia</taxon>
    </lineage>
</organism>
<keyword evidence="6" id="KW-0560">Oxidoreductase</keyword>
<dbReference type="OrthoDB" id="10264446at2759"/>
<evidence type="ECO:0000256" key="3">
    <source>
        <dbReference type="ARBA" id="ARBA00005466"/>
    </source>
</evidence>
<comment type="similarity">
    <text evidence="3">Belongs to the oxygen-dependent FAD-linked oxidoreductase family.</text>
</comment>
<evidence type="ECO:0000256" key="2">
    <source>
        <dbReference type="ARBA" id="ARBA00004123"/>
    </source>
</evidence>
<dbReference type="InterPro" id="IPR012951">
    <property type="entry name" value="BBE"/>
</dbReference>
<evidence type="ECO:0000256" key="10">
    <source>
        <dbReference type="SAM" id="MobiDB-lite"/>
    </source>
</evidence>
<feature type="region of interest" description="Disordered" evidence="10">
    <location>
        <begin position="688"/>
        <end position="775"/>
    </location>
</feature>
<dbReference type="PANTHER" id="PTHR42973">
    <property type="entry name" value="BINDING OXIDOREDUCTASE, PUTATIVE (AFU_ORTHOLOGUE AFUA_1G17690)-RELATED"/>
    <property type="match status" value="1"/>
</dbReference>
<dbReference type="EMBL" id="CAJMWY010004175">
    <property type="protein sequence ID" value="CAE6522309.1"/>
    <property type="molecule type" value="Genomic_DNA"/>
</dbReference>
<keyword evidence="4" id="KW-0285">Flavoprotein</keyword>
<comment type="caution">
    <text evidence="12">The sequence shown here is derived from an EMBL/GenBank/DDBJ whole genome shotgun (WGS) entry which is preliminary data.</text>
</comment>
<dbReference type="AlphaFoldDB" id="A0A8H3DE23"/>
<gene>
    <name evidence="12" type="ORF">RDB_LOCUS158065</name>
</gene>
<comment type="subcellular location">
    <subcellularLocation>
        <location evidence="2">Nucleus</location>
    </subcellularLocation>
</comment>
<feature type="domain" description="FAD-binding PCMH-type" evidence="11">
    <location>
        <begin position="96"/>
        <end position="277"/>
    </location>
</feature>
<dbReference type="GO" id="GO:0016491">
    <property type="term" value="F:oxidoreductase activity"/>
    <property type="evidence" value="ECO:0007669"/>
    <property type="project" value="UniProtKB-KW"/>
</dbReference>
<name>A0A8H3DE23_9AGAM</name>
<evidence type="ECO:0000256" key="1">
    <source>
        <dbReference type="ARBA" id="ARBA00001974"/>
    </source>
</evidence>
<evidence type="ECO:0000313" key="12">
    <source>
        <dbReference type="EMBL" id="CAE6522309.1"/>
    </source>
</evidence>
<dbReference type="InterPro" id="IPR016166">
    <property type="entry name" value="FAD-bd_PCMH"/>
</dbReference>
<comment type="cofactor">
    <cofactor evidence="1">
        <name>FAD</name>
        <dbReference type="ChEBI" id="CHEBI:57692"/>
    </cofactor>
</comment>
<dbReference type="InterPro" id="IPR006565">
    <property type="entry name" value="BTP"/>
</dbReference>
<dbReference type="GO" id="GO:0071949">
    <property type="term" value="F:FAD binding"/>
    <property type="evidence" value="ECO:0007669"/>
    <property type="project" value="InterPro"/>
</dbReference>
<dbReference type="Gene3D" id="1.10.20.10">
    <property type="entry name" value="Histone, subunit A"/>
    <property type="match status" value="1"/>
</dbReference>
<evidence type="ECO:0000313" key="13">
    <source>
        <dbReference type="Proteomes" id="UP000663861"/>
    </source>
</evidence>
<feature type="region of interest" description="Disordered" evidence="10">
    <location>
        <begin position="824"/>
        <end position="845"/>
    </location>
</feature>
<dbReference type="SMART" id="SM00576">
    <property type="entry name" value="BTP"/>
    <property type="match status" value="1"/>
</dbReference>
<dbReference type="PROSITE" id="PS51387">
    <property type="entry name" value="FAD_PCMH"/>
    <property type="match status" value="1"/>
</dbReference>
<dbReference type="InterPro" id="IPR009072">
    <property type="entry name" value="Histone-fold"/>
</dbReference>
<evidence type="ECO:0000256" key="9">
    <source>
        <dbReference type="ARBA" id="ARBA00023242"/>
    </source>
</evidence>
<evidence type="ECO:0000256" key="6">
    <source>
        <dbReference type="ARBA" id="ARBA00023002"/>
    </source>
</evidence>
<dbReference type="PANTHER" id="PTHR42973:SF39">
    <property type="entry name" value="FAD-BINDING PCMH-TYPE DOMAIN-CONTAINING PROTEIN"/>
    <property type="match status" value="1"/>
</dbReference>
<protein>
    <recommendedName>
        <fullName evidence="11">FAD-binding PCMH-type domain-containing protein</fullName>
    </recommendedName>
</protein>
<sequence>MGRPETQDNAEIVYTHKVKSHRGAPVFAKEKKSGHVTEALAEPETGRILQRERGESDISPPQVGELRRLISSGDVLTPADGDKYQNVVFNGNFLYAGMTPNAVVVAATAEEIQSTINFSRERNIKLTVKNGGHSYAGYSLNRGGILISMNKFGPSGIKVDLESTPKTVTIPAGCRWRDVYKYFEDNGYNEVVLGGRCASVGVSGYTLGGGISPYSRRFGLGIDSVLQMKLVTASGKLITVNRGDNNPKMKKLFWALLGGGGGNFGILTEFTTRIHDLANDDGTVIYGMLTWEIPSQQSDFEAMMKVVNSTNWPNKLTMDIIWQDRDKISGKDEQPAKEKQAIVQLIVVYDGTLEEYKKAIDPFTRFVHDSQVKRCKWWEVTIVEQGWSVQYPAFHHHTSFVFGKDALTPKVASEINKLMDESRELLRECDPHGKAYIIWVHTGGKATEVGNKATAFFWRDALYVSYFKLQWTRPDPEVRNKMLELVAKFKDTLLRYTIEGKAAYVNFTDPTIHNWQEAYYGENYSDLQKVKQEWDPYNFFKFRQSIELPGAIVASHTLTTLYAQYLDLLARSFAAHAHHAGRTNPTWSDAINALDEVGVGVDELSAWVGTEAGEVGKKYVVAGRGPDTERKGVLGVSSWHANGVGVSVGVGVEDARKKELISLDQHVSDGLVRGEPGIQLVYAQLPSPAQSDDEDEDDGPYQVYSPDSKPVALPPSPISRSPSPASKRTRPNGWTTSPPDHIPDFLPPFPTLDSSSAPVPAPSTKLSRHKSVPSISSTGAIPYVRSALANASLPPLEVPSRLAPIKEMSTITIPSVALREALSQHSNDATPPFPFPEATPGTNPARSKATRVLANALNQAFDASDSMFGAWGGVETSQNHGYGLGVPVMVDQQGELVLGKKGLDKVGPLAVSGVGGRVVPREQDIGSVMGYLNSAILPLAHTFLAPSVLHKTTRIIPPQPLRDSADADKAQPMFYHPERAGLAPWCLPVPEADGGGGMAGSGEVLPEARLVPTWDWVAKDYEGGLRRAKA</sequence>
<dbReference type="GO" id="GO:0046982">
    <property type="term" value="F:protein heterodimerization activity"/>
    <property type="evidence" value="ECO:0007669"/>
    <property type="project" value="InterPro"/>
</dbReference>
<evidence type="ECO:0000256" key="4">
    <source>
        <dbReference type="ARBA" id="ARBA00022630"/>
    </source>
</evidence>
<dbReference type="InterPro" id="IPR050416">
    <property type="entry name" value="FAD-linked_Oxidoreductase"/>
</dbReference>